<keyword evidence="4 6" id="KW-1133">Transmembrane helix</keyword>
<feature type="transmembrane region" description="Helical" evidence="6">
    <location>
        <begin position="360"/>
        <end position="378"/>
    </location>
</feature>
<feature type="transmembrane region" description="Helical" evidence="6">
    <location>
        <begin position="464"/>
        <end position="487"/>
    </location>
</feature>
<feature type="transmembrane region" description="Helical" evidence="6">
    <location>
        <begin position="639"/>
        <end position="661"/>
    </location>
</feature>
<feature type="transmembrane region" description="Helical" evidence="6">
    <location>
        <begin position="271"/>
        <end position="296"/>
    </location>
</feature>
<feature type="transmembrane region" description="Helical" evidence="6">
    <location>
        <begin position="694"/>
        <end position="717"/>
    </location>
</feature>
<comment type="subcellular location">
    <subcellularLocation>
        <location evidence="1">Membrane</location>
        <topology evidence="1">Multi-pass membrane protein</topology>
    </subcellularLocation>
</comment>
<evidence type="ECO:0000256" key="1">
    <source>
        <dbReference type="ARBA" id="ARBA00004141"/>
    </source>
</evidence>
<dbReference type="Proteomes" id="UP000613177">
    <property type="component" value="Unassembled WGS sequence"/>
</dbReference>
<proteinExistence type="inferred from homology"/>
<evidence type="ECO:0000256" key="3">
    <source>
        <dbReference type="ARBA" id="ARBA00022692"/>
    </source>
</evidence>
<protein>
    <submittedName>
        <fullName evidence="7">Uncharacterized protein</fullName>
    </submittedName>
</protein>
<feature type="transmembrane region" description="Helical" evidence="6">
    <location>
        <begin position="398"/>
        <end position="418"/>
    </location>
</feature>
<feature type="transmembrane region" description="Helical" evidence="6">
    <location>
        <begin position="493"/>
        <end position="514"/>
    </location>
</feature>
<evidence type="ECO:0000256" key="2">
    <source>
        <dbReference type="ARBA" id="ARBA00006665"/>
    </source>
</evidence>
<dbReference type="PANTHER" id="PTHR10383:SF9">
    <property type="entry name" value="SERINE INCORPORATOR, ISOFORM F"/>
    <property type="match status" value="1"/>
</dbReference>
<evidence type="ECO:0000256" key="5">
    <source>
        <dbReference type="ARBA" id="ARBA00023136"/>
    </source>
</evidence>
<sequence>MIQHNNKTSVPLFNSLDSLPPLPLTEKHHAIIVAGHAIYTGPDQLQQTRLDGNWVLEPFQQGGQIHIFIEHIKKSIELLKQDNNAVLIFSGGETRPKAGPRSEAFSYWQIAQILLDNDDSLTPEEKETIPTRMVTEEFAKDSHENLLFSICRFSEMTGNYPSKITVIGFEFKRHRFQDIHRYSIGYPLDQFEYIGIDPSDTEAPDRERGELLNSFKPFQKDLYGCHGVLKQKKKDRNPFRRRHAYAISCPILAPLLNYCPSSNALYTGTCVALPALGTIGTWIAGCFSAAACSLAFKSCNCNNSIATRIGYAIIFLFNSILSWLMLSNWAIKKLEHLTLDYMKLDCPEGTCYGVMGVHRVSFALVLFHAILGCLLIGVHDSRQKRAAIQNGWWGPKILAWIILLVISFFIPSGFFMVWGNYFALFGAAIFILFGLVLLVDFAHSWTERCMENYEMNDSNLWKNILIIGTLLMFAGAITLTGIMYGFFATNGCSLNQFFVTLNLILCILVTVLCVSPRIQEGNSRSGLSQASIVVIYCTYLVLSAVANEPNDKECNPLRKSIGPQTTSVVLGAVFTFLAVAYSTSRAATQDGAFISKSSGRPRLDNYEPLDTSSAVPLMANQVEAGAQRMSTQGSAREHLVAAVEAGYSFFHFVFAIAAMYVSMVLTNWNTILFEDSISHDNGDLVRIGQSYTAVWVKIVSGWICHVIYIWSMVAPVLMPDRFDDY</sequence>
<comment type="similarity">
    <text evidence="2">Belongs to the TDE1 family.</text>
</comment>
<feature type="transmembrane region" description="Helical" evidence="6">
    <location>
        <begin position="566"/>
        <end position="583"/>
    </location>
</feature>
<accession>A0A8H7SSW2</accession>
<feature type="transmembrane region" description="Helical" evidence="6">
    <location>
        <begin position="526"/>
        <end position="546"/>
    </location>
</feature>
<dbReference type="EMBL" id="JAEPRE010000070">
    <property type="protein sequence ID" value="KAG2233761.1"/>
    <property type="molecule type" value="Genomic_DNA"/>
</dbReference>
<feature type="transmembrane region" description="Helical" evidence="6">
    <location>
        <begin position="308"/>
        <end position="331"/>
    </location>
</feature>
<comment type="caution">
    <text evidence="7">The sequence shown here is derived from an EMBL/GenBank/DDBJ whole genome shotgun (WGS) entry which is preliminary data.</text>
</comment>
<feature type="transmembrane region" description="Helical" evidence="6">
    <location>
        <begin position="424"/>
        <end position="443"/>
    </location>
</feature>
<evidence type="ECO:0000313" key="7">
    <source>
        <dbReference type="EMBL" id="KAG2233761.1"/>
    </source>
</evidence>
<organism evidence="7 8">
    <name type="scientific">Thamnidium elegans</name>
    <dbReference type="NCBI Taxonomy" id="101142"/>
    <lineage>
        <taxon>Eukaryota</taxon>
        <taxon>Fungi</taxon>
        <taxon>Fungi incertae sedis</taxon>
        <taxon>Mucoromycota</taxon>
        <taxon>Mucoromycotina</taxon>
        <taxon>Mucoromycetes</taxon>
        <taxon>Mucorales</taxon>
        <taxon>Mucorineae</taxon>
        <taxon>Mucoraceae</taxon>
        <taxon>Thamnidium</taxon>
    </lineage>
</organism>
<dbReference type="Pfam" id="PF03348">
    <property type="entry name" value="Serinc"/>
    <property type="match status" value="1"/>
</dbReference>
<dbReference type="AlphaFoldDB" id="A0A8H7SSW2"/>
<reference evidence="7" key="1">
    <citation type="submission" date="2021-01" db="EMBL/GenBank/DDBJ databases">
        <title>Metabolic potential, ecology and presence of endohyphal bacteria is reflected in genomic diversity of Mucoromycotina.</title>
        <authorList>
            <person name="Muszewska A."/>
            <person name="Okrasinska A."/>
            <person name="Steczkiewicz K."/>
            <person name="Drgas O."/>
            <person name="Orlowska M."/>
            <person name="Perlinska-Lenart U."/>
            <person name="Aleksandrzak-Piekarczyk T."/>
            <person name="Szatraj K."/>
            <person name="Zielenkiewicz U."/>
            <person name="Pilsyk S."/>
            <person name="Malc E."/>
            <person name="Mieczkowski P."/>
            <person name="Kruszewska J.S."/>
            <person name="Biernat P."/>
            <person name="Pawlowska J."/>
        </authorList>
    </citation>
    <scope>NUCLEOTIDE SEQUENCE</scope>
    <source>
        <strain evidence="7">WA0000018081</strain>
    </source>
</reference>
<dbReference type="InterPro" id="IPR005016">
    <property type="entry name" value="TDE1/TMS"/>
</dbReference>
<evidence type="ECO:0000313" key="8">
    <source>
        <dbReference type="Proteomes" id="UP000613177"/>
    </source>
</evidence>
<keyword evidence="3 6" id="KW-0812">Transmembrane</keyword>
<evidence type="ECO:0000256" key="4">
    <source>
        <dbReference type="ARBA" id="ARBA00022989"/>
    </source>
</evidence>
<name>A0A8H7SSW2_9FUNG</name>
<evidence type="ECO:0000256" key="6">
    <source>
        <dbReference type="SAM" id="Phobius"/>
    </source>
</evidence>
<keyword evidence="8" id="KW-1185">Reference proteome</keyword>
<dbReference type="GO" id="GO:0016020">
    <property type="term" value="C:membrane"/>
    <property type="evidence" value="ECO:0007669"/>
    <property type="project" value="UniProtKB-SubCell"/>
</dbReference>
<keyword evidence="5 6" id="KW-0472">Membrane</keyword>
<gene>
    <name evidence="7" type="ORF">INT48_002247</name>
</gene>
<dbReference type="PANTHER" id="PTHR10383">
    <property type="entry name" value="SERINE INCORPORATOR"/>
    <property type="match status" value="1"/>
</dbReference>